<evidence type="ECO:0000256" key="1">
    <source>
        <dbReference type="ARBA" id="ARBA00022801"/>
    </source>
</evidence>
<dbReference type="InterPro" id="IPR036881">
    <property type="entry name" value="Glyco_hydro_3_C_sf"/>
</dbReference>
<proteinExistence type="predicted"/>
<dbReference type="Gene3D" id="3.40.50.1700">
    <property type="entry name" value="Glycoside hydrolase family 3 C-terminal domain"/>
    <property type="match status" value="1"/>
</dbReference>
<protein>
    <submittedName>
        <fullName evidence="2">Beta-glucosidase A</fullName>
    </submittedName>
</protein>
<reference evidence="2" key="1">
    <citation type="journal article" date="2013" name="Environ. Microbiol.">
        <title>Microbiota from the distal guts of lean and obese adolescents exhibit partial functional redundancy besides clear differences in community structure.</title>
        <authorList>
            <person name="Ferrer M."/>
            <person name="Ruiz A."/>
            <person name="Lanza F."/>
            <person name="Haange S.B."/>
            <person name="Oberbach A."/>
            <person name="Till H."/>
            <person name="Bargiela R."/>
            <person name="Campoy C."/>
            <person name="Segura M.T."/>
            <person name="Richter M."/>
            <person name="von Bergen M."/>
            <person name="Seifert J."/>
            <person name="Suarez A."/>
        </authorList>
    </citation>
    <scope>NUCLEOTIDE SEQUENCE</scope>
</reference>
<comment type="caution">
    <text evidence="2">The sequence shown here is derived from an EMBL/GenBank/DDBJ whole genome shotgun (WGS) entry which is preliminary data.</text>
</comment>
<feature type="non-terminal residue" evidence="2">
    <location>
        <position position="1"/>
    </location>
</feature>
<organism evidence="2">
    <name type="scientific">human gut metagenome</name>
    <dbReference type="NCBI Taxonomy" id="408170"/>
    <lineage>
        <taxon>unclassified sequences</taxon>
        <taxon>metagenomes</taxon>
        <taxon>organismal metagenomes</taxon>
    </lineage>
</organism>
<evidence type="ECO:0000313" key="2">
    <source>
        <dbReference type="EMBL" id="EKC47048.1"/>
    </source>
</evidence>
<dbReference type="SUPFAM" id="SSF52279">
    <property type="entry name" value="Beta-D-glucan exohydrolase, C-terminal domain"/>
    <property type="match status" value="1"/>
</dbReference>
<name>K1RNY7_9ZZZZ</name>
<keyword evidence="1" id="KW-0378">Hydrolase</keyword>
<gene>
    <name evidence="2" type="ORF">OBE_15909</name>
</gene>
<accession>K1RNY7</accession>
<dbReference type="GO" id="GO:0005975">
    <property type="term" value="P:carbohydrate metabolic process"/>
    <property type="evidence" value="ECO:0007669"/>
    <property type="project" value="InterPro"/>
</dbReference>
<sequence length="91" mass="9704">AVLCGAPGELGFDSLGKILSGEVNPSGHLADTYVYDLLATPTVNNFGGFAYDNYAEVTGSQDNRAMFVNYCEGIYVGYKFYETAAAEGLID</sequence>
<dbReference type="EMBL" id="AJWZ01010935">
    <property type="protein sequence ID" value="EKC47048.1"/>
    <property type="molecule type" value="Genomic_DNA"/>
</dbReference>
<dbReference type="AlphaFoldDB" id="K1RNY7"/>
<dbReference type="GO" id="GO:0004553">
    <property type="term" value="F:hydrolase activity, hydrolyzing O-glycosyl compounds"/>
    <property type="evidence" value="ECO:0007669"/>
    <property type="project" value="InterPro"/>
</dbReference>